<dbReference type="PANTHER" id="PTHR42760">
    <property type="entry name" value="SHORT-CHAIN DEHYDROGENASES/REDUCTASES FAMILY MEMBER"/>
    <property type="match status" value="1"/>
</dbReference>
<evidence type="ECO:0000256" key="1">
    <source>
        <dbReference type="ARBA" id="ARBA00006484"/>
    </source>
</evidence>
<dbReference type="GO" id="GO:0016616">
    <property type="term" value="F:oxidoreductase activity, acting on the CH-OH group of donors, NAD or NADP as acceptor"/>
    <property type="evidence" value="ECO:0007669"/>
    <property type="project" value="TreeGrafter"/>
</dbReference>
<evidence type="ECO:0000313" key="3">
    <source>
        <dbReference type="Proteomes" id="UP000035763"/>
    </source>
</evidence>
<dbReference type="Gene3D" id="3.40.50.720">
    <property type="entry name" value="NAD(P)-binding Rossmann-like Domain"/>
    <property type="match status" value="2"/>
</dbReference>
<keyword evidence="3" id="KW-1185">Reference proteome</keyword>
<dbReference type="SUPFAM" id="SSF51735">
    <property type="entry name" value="NAD(P)-binding Rossmann-fold domains"/>
    <property type="match status" value="1"/>
</dbReference>
<dbReference type="InterPro" id="IPR020904">
    <property type="entry name" value="Sc_DH/Rdtase_CS"/>
</dbReference>
<organism evidence="2 3">
    <name type="scientific">Nostocoides australiense Ben110</name>
    <dbReference type="NCBI Taxonomy" id="1193182"/>
    <lineage>
        <taxon>Bacteria</taxon>
        <taxon>Bacillati</taxon>
        <taxon>Actinomycetota</taxon>
        <taxon>Actinomycetes</taxon>
        <taxon>Micrococcales</taxon>
        <taxon>Intrasporangiaceae</taxon>
        <taxon>Nostocoides</taxon>
    </lineage>
</organism>
<name>W6K322_9MICO</name>
<dbReference type="OrthoDB" id="4350228at2"/>
<proteinExistence type="inferred from homology"/>
<gene>
    <name evidence="2" type="ORF">BN11_880004</name>
</gene>
<dbReference type="Pfam" id="PF13561">
    <property type="entry name" value="adh_short_C2"/>
    <property type="match status" value="1"/>
</dbReference>
<protein>
    <submittedName>
        <fullName evidence="2">Short-chain dehydrogenase/reductase SDR</fullName>
    </submittedName>
</protein>
<comment type="caution">
    <text evidence="2">The sequence shown here is derived from an EMBL/GenBank/DDBJ whole genome shotgun (WGS) entry which is preliminary data.</text>
</comment>
<accession>W6K322</accession>
<dbReference type="PRINTS" id="PR00081">
    <property type="entry name" value="GDHRDH"/>
</dbReference>
<dbReference type="AlphaFoldDB" id="W6K322"/>
<evidence type="ECO:0000313" key="2">
    <source>
        <dbReference type="EMBL" id="CCH75671.1"/>
    </source>
</evidence>
<dbReference type="PANTHER" id="PTHR42760:SF40">
    <property type="entry name" value="3-OXOACYL-[ACYL-CARRIER-PROTEIN] REDUCTASE, CHLOROPLASTIC"/>
    <property type="match status" value="1"/>
</dbReference>
<sequence>MLRPVLPTHLDLTGRTAIVTGAGSPTGIGYAAATLLAGLGASVVLGSTTERVQRWRASLARNLDTAYLVCRAALPHLRASGSARIVNVTSVTGPVMAMRGEIAYATAKAGMVGLTRALAVDEGPHGVTVNAVAPGWIETGSQTPDEAEEGRHTPVGCSGTAGEVASAIAWLCTPGAAYVTGQVIVVDGGNAIAEERLVATP</sequence>
<comment type="similarity">
    <text evidence="1">Belongs to the short-chain dehydrogenases/reductases (SDR) family.</text>
</comment>
<dbReference type="Proteomes" id="UP000035763">
    <property type="component" value="Unassembled WGS sequence"/>
</dbReference>
<dbReference type="InterPro" id="IPR036291">
    <property type="entry name" value="NAD(P)-bd_dom_sf"/>
</dbReference>
<dbReference type="PROSITE" id="PS00061">
    <property type="entry name" value="ADH_SHORT"/>
    <property type="match status" value="1"/>
</dbReference>
<dbReference type="STRING" id="1193182.BN11_880004"/>
<dbReference type="InterPro" id="IPR002347">
    <property type="entry name" value="SDR_fam"/>
</dbReference>
<dbReference type="EMBL" id="CAJA01000516">
    <property type="protein sequence ID" value="CCH75671.1"/>
    <property type="molecule type" value="Genomic_DNA"/>
</dbReference>
<dbReference type="GO" id="GO:0030497">
    <property type="term" value="P:fatty acid elongation"/>
    <property type="evidence" value="ECO:0007669"/>
    <property type="project" value="TreeGrafter"/>
</dbReference>
<reference evidence="2 3" key="1">
    <citation type="journal article" date="2013" name="ISME J.">
        <title>A metabolic model for members of the genus Tetrasphaera involved in enhanced biological phosphorus removal.</title>
        <authorList>
            <person name="Kristiansen R."/>
            <person name="Nguyen H.T.T."/>
            <person name="Saunders A.M."/>
            <person name="Nielsen J.L."/>
            <person name="Wimmer R."/>
            <person name="Le V.Q."/>
            <person name="McIlroy S.J."/>
            <person name="Petrovski S."/>
            <person name="Seviour R.J."/>
            <person name="Calteau A."/>
            <person name="Nielsen K.L."/>
            <person name="Nielsen P.H."/>
        </authorList>
    </citation>
    <scope>NUCLEOTIDE SEQUENCE [LARGE SCALE GENOMIC DNA]</scope>
    <source>
        <strain evidence="2 3">Ben110</strain>
    </source>
</reference>